<dbReference type="Proteomes" id="UP001204851">
    <property type="component" value="Unassembled WGS sequence"/>
</dbReference>
<dbReference type="EMBL" id="JAMXMC010000003">
    <property type="protein sequence ID" value="MCO5976145.1"/>
    <property type="molecule type" value="Genomic_DNA"/>
</dbReference>
<reference evidence="2 3" key="1">
    <citation type="submission" date="2022-06" db="EMBL/GenBank/DDBJ databases">
        <title>Ideonella sp. NS12-5 Genome sequencing and assembly.</title>
        <authorList>
            <person name="Jung Y."/>
        </authorList>
    </citation>
    <scope>NUCLEOTIDE SEQUENCE [LARGE SCALE GENOMIC DNA]</scope>
    <source>
        <strain evidence="2 3">NS12-5</strain>
    </source>
</reference>
<keyword evidence="3" id="KW-1185">Reference proteome</keyword>
<dbReference type="InterPro" id="IPR019734">
    <property type="entry name" value="TPR_rpt"/>
</dbReference>
<dbReference type="SUPFAM" id="SSF48452">
    <property type="entry name" value="TPR-like"/>
    <property type="match status" value="2"/>
</dbReference>
<dbReference type="Pfam" id="PF13432">
    <property type="entry name" value="TPR_16"/>
    <property type="match status" value="3"/>
</dbReference>
<dbReference type="InterPro" id="IPR011990">
    <property type="entry name" value="TPR-like_helical_dom_sf"/>
</dbReference>
<dbReference type="Gene3D" id="1.25.40.10">
    <property type="entry name" value="Tetratricopeptide repeat domain"/>
    <property type="match status" value="5"/>
</dbReference>
<organism evidence="2 3">
    <name type="scientific">Ideonella oryzae</name>
    <dbReference type="NCBI Taxonomy" id="2937441"/>
    <lineage>
        <taxon>Bacteria</taxon>
        <taxon>Pseudomonadati</taxon>
        <taxon>Pseudomonadota</taxon>
        <taxon>Betaproteobacteria</taxon>
        <taxon>Burkholderiales</taxon>
        <taxon>Sphaerotilaceae</taxon>
        <taxon>Ideonella</taxon>
    </lineage>
</organism>
<feature type="compositionally biased region" description="Low complexity" evidence="1">
    <location>
        <begin position="1047"/>
        <end position="1064"/>
    </location>
</feature>
<dbReference type="SMART" id="SM00028">
    <property type="entry name" value="TPR"/>
    <property type="match status" value="7"/>
</dbReference>
<dbReference type="RefSeq" id="WP_252768626.1">
    <property type="nucleotide sequence ID" value="NZ_JAMXMC010000003.1"/>
</dbReference>
<comment type="caution">
    <text evidence="2">The sequence shown here is derived from an EMBL/GenBank/DDBJ whole genome shotgun (WGS) entry which is preliminary data.</text>
</comment>
<evidence type="ECO:0000256" key="1">
    <source>
        <dbReference type="SAM" id="MobiDB-lite"/>
    </source>
</evidence>
<proteinExistence type="predicted"/>
<gene>
    <name evidence="2" type="ORF">M0L44_05320</name>
</gene>
<sequence>MPRRPEPRHLTVLAAAVSVAWLGGCSLWSSRPAGDDEPTLRTLAERTPPAIQTGKLRSTEDQALAAWRALLAAQPDPRQRAQALRRLGDLEMDRSDSALAADTGASAPQASHREAIASYQAYLKSYPQAPDNDRVLYQLARAHELDGEPEAALATLDRLVASYPTTRYLDEAQFRRGELLFTARQYPAAEQAYSAVLARAEPTVFHDRALYMQGWSRFKQGQLDGALEAFLRVLDGKLADQDPAVPLEQLDSLSRADRELLDDSFRVVSLTLENLQGAASIPPVTASPARQHYQVRLYRRLAALYLQQDRPKDAADTLLAFTRLRPEDAQAPALQDEVIGIYAQAGFAQQAQQVKVDFVTRYGAQGAYRQVNPEAWQDAQPQVREHLAELARQAHAQAQQSHAPADVAQAVQWYRTLLTDFPDHPEAAENRFLMAELLFEARRFDEAALAYEQTAYPAQEGMARSAPARRTEAGYAAVLARAELVKAAPQASRPALERDQVASELRFAQAFPADSRAPAVQAHAAETLYRLGDAAGANAAALALLQRQPAAPEAQRRTALNVLAHTRFEAGAFDEAERYTREALALTPAADASRRDLTERLAASLYKQGEQARTAGDTRRAAELFGRVTTETPEASARVAAQFDAATQRLALKDWAGASQLLEDFRQRFPREALQAQVPPKLALAYSEQGRWAAAAAEAERIAQSETDPERARAARWQAAQWYDQAQAAPGAAPRARAEAARSWEAYWRAHPQPLPEAIEALNHLVLLAHADGQTPRERQWQRTLVQAEAAGGTARTERSRSLAAQAALALADEDGEAFRAVALKEPLQKSLASKKARLETALQAYGRVADYGTAEAVTAATFRTAALYQDFGRALMDSERPRKLSKLEREQYDVMLEEQAYPFEEKAIGLHEANAARAPQGLYDRWVRQSFDALRTLRPARWAKAEREAPCGAGAALTRQGLAARQDGNFVAAGQAWAQALKTDAACAAAALNLGVLNDLYLGSPEEALRWYQQYQTLAAAQGLGADAQVGKWITEVQRRLPKPAAPEAAPNAASAPAKETTP</sequence>
<protein>
    <submittedName>
        <fullName evidence="2">Tetratricopeptide repeat protein</fullName>
    </submittedName>
</protein>
<evidence type="ECO:0000313" key="3">
    <source>
        <dbReference type="Proteomes" id="UP001204851"/>
    </source>
</evidence>
<name>A0ABT1BIV9_9BURK</name>
<accession>A0ABT1BIV9</accession>
<evidence type="ECO:0000313" key="2">
    <source>
        <dbReference type="EMBL" id="MCO5976145.1"/>
    </source>
</evidence>
<dbReference type="PROSITE" id="PS51257">
    <property type="entry name" value="PROKAR_LIPOPROTEIN"/>
    <property type="match status" value="1"/>
</dbReference>
<feature type="region of interest" description="Disordered" evidence="1">
    <location>
        <begin position="1042"/>
        <end position="1064"/>
    </location>
</feature>